<name>T1F5U8_HELRO</name>
<dbReference type="AlphaFoldDB" id="T1F5U8"/>
<dbReference type="CTD" id="20204197"/>
<evidence type="ECO:0000313" key="2">
    <source>
        <dbReference type="EnsemblMetazoa" id="HelroP172723"/>
    </source>
</evidence>
<accession>T1F5U8</accession>
<proteinExistence type="predicted"/>
<protein>
    <submittedName>
        <fullName evidence="1 2">Uncharacterized protein</fullName>
    </submittedName>
</protein>
<sequence>MDVHRTSLAISVLKLTDEVPIDLRCIKLSLNYIYTTSSNPNNSSYHFIFPSIYKVLFDKRPKLLKKSTQIRSVVLHAIPAKKKGVEFLKNLISKPKLNLELKNFSKTKDKRLCSLQLIVFLRHETKPLRNEMLLYIMLTRKTDLSRIRTSSCWVFDLGYARIGTDYSKLPNW</sequence>
<dbReference type="KEGG" id="hro:HELRODRAFT_172723"/>
<reference evidence="1 3" key="2">
    <citation type="journal article" date="2013" name="Nature">
        <title>Insights into bilaterian evolution from three spiralian genomes.</title>
        <authorList>
            <person name="Simakov O."/>
            <person name="Marletaz F."/>
            <person name="Cho S.J."/>
            <person name="Edsinger-Gonzales E."/>
            <person name="Havlak P."/>
            <person name="Hellsten U."/>
            <person name="Kuo D.H."/>
            <person name="Larsson T."/>
            <person name="Lv J."/>
            <person name="Arendt D."/>
            <person name="Savage R."/>
            <person name="Osoegawa K."/>
            <person name="de Jong P."/>
            <person name="Grimwood J."/>
            <person name="Chapman J.A."/>
            <person name="Shapiro H."/>
            <person name="Aerts A."/>
            <person name="Otillar R.P."/>
            <person name="Terry A.Y."/>
            <person name="Boore J.L."/>
            <person name="Grigoriev I.V."/>
            <person name="Lindberg D.R."/>
            <person name="Seaver E.C."/>
            <person name="Weisblat D.A."/>
            <person name="Putnam N.H."/>
            <person name="Rokhsar D.S."/>
        </authorList>
    </citation>
    <scope>NUCLEOTIDE SEQUENCE</scope>
</reference>
<evidence type="ECO:0000313" key="3">
    <source>
        <dbReference type="Proteomes" id="UP000015101"/>
    </source>
</evidence>
<keyword evidence="3" id="KW-1185">Reference proteome</keyword>
<dbReference type="EMBL" id="AMQM01004325">
    <property type="status" value="NOT_ANNOTATED_CDS"/>
    <property type="molecule type" value="Genomic_DNA"/>
</dbReference>
<dbReference type="EnsemblMetazoa" id="HelroT172723">
    <property type="protein sequence ID" value="HelroP172723"/>
    <property type="gene ID" value="HelroG172723"/>
</dbReference>
<gene>
    <name evidence="2" type="primary">20204197</name>
    <name evidence="1" type="ORF">HELRODRAFT_172723</name>
</gene>
<organism evidence="2 3">
    <name type="scientific">Helobdella robusta</name>
    <name type="common">Californian leech</name>
    <dbReference type="NCBI Taxonomy" id="6412"/>
    <lineage>
        <taxon>Eukaryota</taxon>
        <taxon>Metazoa</taxon>
        <taxon>Spiralia</taxon>
        <taxon>Lophotrochozoa</taxon>
        <taxon>Annelida</taxon>
        <taxon>Clitellata</taxon>
        <taxon>Hirudinea</taxon>
        <taxon>Rhynchobdellida</taxon>
        <taxon>Glossiphoniidae</taxon>
        <taxon>Helobdella</taxon>
    </lineage>
</organism>
<evidence type="ECO:0000313" key="1">
    <source>
        <dbReference type="EMBL" id="ESO04356.1"/>
    </source>
</evidence>
<dbReference type="GeneID" id="20204197"/>
<reference evidence="2" key="3">
    <citation type="submission" date="2015-06" db="UniProtKB">
        <authorList>
            <consortium name="EnsemblMetazoa"/>
        </authorList>
    </citation>
    <scope>IDENTIFICATION</scope>
</reference>
<dbReference type="HOGENOM" id="CLU_1556946_0_0_1"/>
<dbReference type="Proteomes" id="UP000015101">
    <property type="component" value="Unassembled WGS sequence"/>
</dbReference>
<dbReference type="EMBL" id="KB096502">
    <property type="protein sequence ID" value="ESO04356.1"/>
    <property type="molecule type" value="Genomic_DNA"/>
</dbReference>
<reference evidence="3" key="1">
    <citation type="submission" date="2012-12" db="EMBL/GenBank/DDBJ databases">
        <authorList>
            <person name="Hellsten U."/>
            <person name="Grimwood J."/>
            <person name="Chapman J.A."/>
            <person name="Shapiro H."/>
            <person name="Aerts A."/>
            <person name="Otillar R.P."/>
            <person name="Terry A.Y."/>
            <person name="Boore J.L."/>
            <person name="Simakov O."/>
            <person name="Marletaz F."/>
            <person name="Cho S.-J."/>
            <person name="Edsinger-Gonzales E."/>
            <person name="Havlak P."/>
            <person name="Kuo D.-H."/>
            <person name="Larsson T."/>
            <person name="Lv J."/>
            <person name="Arendt D."/>
            <person name="Savage R."/>
            <person name="Osoegawa K."/>
            <person name="de Jong P."/>
            <person name="Lindberg D.R."/>
            <person name="Seaver E.C."/>
            <person name="Weisblat D.A."/>
            <person name="Putnam N.H."/>
            <person name="Grigoriev I.V."/>
            <person name="Rokhsar D.S."/>
        </authorList>
    </citation>
    <scope>NUCLEOTIDE SEQUENCE</scope>
</reference>
<dbReference type="InParanoid" id="T1F5U8"/>
<dbReference type="RefSeq" id="XP_009017625.1">
    <property type="nucleotide sequence ID" value="XM_009019377.1"/>
</dbReference>